<dbReference type="InterPro" id="IPR044304">
    <property type="entry name" value="NUBPL-like"/>
</dbReference>
<dbReference type="FunFam" id="3.40.50.300:FF:001119">
    <property type="entry name" value="Iron-sulfur cluster carrier protein"/>
    <property type="match status" value="1"/>
</dbReference>
<dbReference type="GO" id="GO:0016226">
    <property type="term" value="P:iron-sulfur cluster assembly"/>
    <property type="evidence" value="ECO:0007669"/>
    <property type="project" value="InterPro"/>
</dbReference>
<dbReference type="GO" id="GO:0051539">
    <property type="term" value="F:4 iron, 4 sulfur cluster binding"/>
    <property type="evidence" value="ECO:0007669"/>
    <property type="project" value="TreeGrafter"/>
</dbReference>
<dbReference type="AlphaFoldDB" id="A0A6M0RAX0"/>
<dbReference type="GO" id="GO:0046872">
    <property type="term" value="F:metal ion binding"/>
    <property type="evidence" value="ECO:0007669"/>
    <property type="project" value="UniProtKB-KW"/>
</dbReference>
<dbReference type="GO" id="GO:0140663">
    <property type="term" value="F:ATP-dependent FeS chaperone activity"/>
    <property type="evidence" value="ECO:0007669"/>
    <property type="project" value="InterPro"/>
</dbReference>
<comment type="similarity">
    <text evidence="6">Belongs to the Mrp/NBP35 ATP-binding proteins family.</text>
</comment>
<reference evidence="8 9" key="1">
    <citation type="submission" date="2019-04" db="EMBL/GenBank/DDBJ databases">
        <title>Genome sequencing of Clostridium botulinum Groups I-IV and Clostridium butyricum.</title>
        <authorList>
            <person name="Brunt J."/>
            <person name="Van Vliet A.H.M."/>
            <person name="Stringer S.C."/>
            <person name="Carter A.T."/>
            <person name="Peck M.W."/>
        </authorList>
    </citation>
    <scope>NUCLEOTIDE SEQUENCE [LARGE SCALE GENOMIC DNA]</scope>
    <source>
        <strain evidence="8 9">IFR 18/094</strain>
    </source>
</reference>
<dbReference type="GO" id="GO:0016887">
    <property type="term" value="F:ATP hydrolysis activity"/>
    <property type="evidence" value="ECO:0007669"/>
    <property type="project" value="UniProtKB-UniRule"/>
</dbReference>
<evidence type="ECO:0000256" key="2">
    <source>
        <dbReference type="ARBA" id="ARBA00022741"/>
    </source>
</evidence>
<dbReference type="SUPFAM" id="SSF52540">
    <property type="entry name" value="P-loop containing nucleoside triphosphate hydrolases"/>
    <property type="match status" value="1"/>
</dbReference>
<dbReference type="OrthoDB" id="9809679at2"/>
<evidence type="ECO:0000313" key="8">
    <source>
        <dbReference type="EMBL" id="NEZ47372.1"/>
    </source>
</evidence>
<keyword evidence="5 6" id="KW-0411">Iron-sulfur</keyword>
<dbReference type="InterPro" id="IPR033756">
    <property type="entry name" value="YlxH/NBP35"/>
</dbReference>
<evidence type="ECO:0000313" key="9">
    <source>
        <dbReference type="Proteomes" id="UP000473885"/>
    </source>
</evidence>
<dbReference type="GO" id="GO:0005524">
    <property type="term" value="F:ATP binding"/>
    <property type="evidence" value="ECO:0007669"/>
    <property type="project" value="UniProtKB-UniRule"/>
</dbReference>
<comment type="subunit">
    <text evidence="6">Homodimer.</text>
</comment>
<dbReference type="PANTHER" id="PTHR42961:SF2">
    <property type="entry name" value="IRON-SULFUR PROTEIN NUBPL"/>
    <property type="match status" value="1"/>
</dbReference>
<name>A0A6M0RAX0_9CLOT</name>
<keyword evidence="1 6" id="KW-0479">Metal-binding</keyword>
<dbReference type="InterPro" id="IPR019591">
    <property type="entry name" value="Mrp/NBP35_ATP-bd"/>
</dbReference>
<keyword evidence="6" id="KW-0378">Hydrolase</keyword>
<evidence type="ECO:0000256" key="1">
    <source>
        <dbReference type="ARBA" id="ARBA00022723"/>
    </source>
</evidence>
<evidence type="ECO:0000256" key="4">
    <source>
        <dbReference type="ARBA" id="ARBA00023004"/>
    </source>
</evidence>
<comment type="caution">
    <text evidence="8">The sequence shown here is derived from an EMBL/GenBank/DDBJ whole genome shotgun (WGS) entry which is preliminary data.</text>
</comment>
<evidence type="ECO:0000256" key="3">
    <source>
        <dbReference type="ARBA" id="ARBA00022840"/>
    </source>
</evidence>
<dbReference type="InterPro" id="IPR027417">
    <property type="entry name" value="P-loop_NTPase"/>
</dbReference>
<accession>A0A6M0RAX0</accession>
<keyword evidence="9" id="KW-1185">Reference proteome</keyword>
<dbReference type="Proteomes" id="UP000473885">
    <property type="component" value="Unassembled WGS sequence"/>
</dbReference>
<evidence type="ECO:0000256" key="6">
    <source>
        <dbReference type="HAMAP-Rule" id="MF_02040"/>
    </source>
</evidence>
<keyword evidence="3 6" id="KW-0067">ATP-binding</keyword>
<evidence type="ECO:0000256" key="5">
    <source>
        <dbReference type="ARBA" id="ARBA00023014"/>
    </source>
</evidence>
<keyword evidence="2 6" id="KW-0547">Nucleotide-binding</keyword>
<evidence type="ECO:0000256" key="7">
    <source>
        <dbReference type="SAM" id="MobiDB-lite"/>
    </source>
</evidence>
<dbReference type="PROSITE" id="PS01215">
    <property type="entry name" value="MRP"/>
    <property type="match status" value="1"/>
</dbReference>
<dbReference type="InterPro" id="IPR000808">
    <property type="entry name" value="Mrp-like_CS"/>
</dbReference>
<protein>
    <recommendedName>
        <fullName evidence="6">Iron-sulfur cluster carrier protein</fullName>
    </recommendedName>
</protein>
<comment type="function">
    <text evidence="6">Binds and transfers iron-sulfur (Fe-S) clusters to target apoproteins. Can hydrolyze ATP.</text>
</comment>
<gene>
    <name evidence="8" type="ORF">FDF74_09220</name>
</gene>
<dbReference type="HAMAP" id="MF_02040">
    <property type="entry name" value="Mrp_NBP35"/>
    <property type="match status" value="1"/>
</dbReference>
<feature type="region of interest" description="Disordered" evidence="7">
    <location>
        <begin position="1"/>
        <end position="20"/>
    </location>
</feature>
<dbReference type="RefSeq" id="WP_050608372.1">
    <property type="nucleotide sequence ID" value="NZ_CABKUB010000006.1"/>
</dbReference>
<sequence length="282" mass="30943">MSNCDSCPSKGSCSSEGSCSKDLPKYGKVKNIIGVISGKGGVGKSTITGVLASKLREDGYKVGVLDGDITGPSMPRFFGINKERASIFQIGDTEEVRIEPVVTKSGIKVMSLNLLTEQEDEPVIWRGPVITGVLTQMYTDTEWGDLDYLLIDMPPGTGDVALTVMQSIPLQGMVVVSTPQDMVSMIVKKVIVMIEKMDIDVIGVVENMSYIKCDKCGEKLRVFSKKSPQEHVKYLGVPLIEEMPIDLDLAEKVETGIVEEFINEGIEYSSLYENFKKLKNIK</sequence>
<feature type="binding site" evidence="6">
    <location>
        <begin position="38"/>
        <end position="45"/>
    </location>
    <ligand>
        <name>ATP</name>
        <dbReference type="ChEBI" id="CHEBI:30616"/>
    </ligand>
</feature>
<dbReference type="PANTHER" id="PTHR42961">
    <property type="entry name" value="IRON-SULFUR PROTEIN NUBPL"/>
    <property type="match status" value="1"/>
</dbReference>
<keyword evidence="4 6" id="KW-0408">Iron</keyword>
<organism evidence="8 9">
    <name type="scientific">Clostridium niameyense</name>
    <dbReference type="NCBI Taxonomy" id="1622073"/>
    <lineage>
        <taxon>Bacteria</taxon>
        <taxon>Bacillati</taxon>
        <taxon>Bacillota</taxon>
        <taxon>Clostridia</taxon>
        <taxon>Eubacteriales</taxon>
        <taxon>Clostridiaceae</taxon>
        <taxon>Clostridium</taxon>
    </lineage>
</organism>
<dbReference type="Gene3D" id="3.40.50.300">
    <property type="entry name" value="P-loop containing nucleotide triphosphate hydrolases"/>
    <property type="match status" value="1"/>
</dbReference>
<dbReference type="CDD" id="cd02037">
    <property type="entry name" value="Mrp_NBP35"/>
    <property type="match status" value="1"/>
</dbReference>
<proteinExistence type="inferred from homology"/>
<dbReference type="Pfam" id="PF10609">
    <property type="entry name" value="ParA"/>
    <property type="match status" value="1"/>
</dbReference>
<dbReference type="EMBL" id="SXDP01000007">
    <property type="protein sequence ID" value="NEZ47372.1"/>
    <property type="molecule type" value="Genomic_DNA"/>
</dbReference>